<feature type="compositionally biased region" description="Acidic residues" evidence="1">
    <location>
        <begin position="298"/>
        <end position="315"/>
    </location>
</feature>
<dbReference type="Proteomes" id="UP000054350">
    <property type="component" value="Unassembled WGS sequence"/>
</dbReference>
<proteinExistence type="predicted"/>
<reference evidence="3" key="2">
    <citation type="submission" date="2009-11" db="EMBL/GenBank/DDBJ databases">
        <title>The Genome Sequence of Allomyces macrogynus strain ATCC 38327.</title>
        <authorList>
            <consortium name="The Broad Institute Genome Sequencing Platform"/>
            <person name="Russ C."/>
            <person name="Cuomo C."/>
            <person name="Shea T."/>
            <person name="Young S.K."/>
            <person name="Zeng Q."/>
            <person name="Koehrsen M."/>
            <person name="Haas B."/>
            <person name="Borodovsky M."/>
            <person name="Guigo R."/>
            <person name="Alvarado L."/>
            <person name="Berlin A."/>
            <person name="Borenstein D."/>
            <person name="Chen Z."/>
            <person name="Engels R."/>
            <person name="Freedman E."/>
            <person name="Gellesch M."/>
            <person name="Goldberg J."/>
            <person name="Griggs A."/>
            <person name="Gujja S."/>
            <person name="Heiman D."/>
            <person name="Hepburn T."/>
            <person name="Howarth C."/>
            <person name="Jen D."/>
            <person name="Larson L."/>
            <person name="Lewis B."/>
            <person name="Mehta T."/>
            <person name="Park D."/>
            <person name="Pearson M."/>
            <person name="Roberts A."/>
            <person name="Saif S."/>
            <person name="Shenoy N."/>
            <person name="Sisk P."/>
            <person name="Stolte C."/>
            <person name="Sykes S."/>
            <person name="Walk T."/>
            <person name="White J."/>
            <person name="Yandava C."/>
            <person name="Burger G."/>
            <person name="Gray M.W."/>
            <person name="Holland P.W.H."/>
            <person name="King N."/>
            <person name="Lang F.B.F."/>
            <person name="Roger A.J."/>
            <person name="Ruiz-Trillo I."/>
            <person name="Lander E."/>
            <person name="Nusbaum C."/>
        </authorList>
    </citation>
    <scope>NUCLEOTIDE SEQUENCE [LARGE SCALE GENOMIC DNA]</scope>
    <source>
        <strain evidence="3">ATCC 38327</strain>
    </source>
</reference>
<dbReference type="OrthoDB" id="2684236at2759"/>
<dbReference type="STRING" id="578462.A0A0L0RZD8"/>
<dbReference type="AlphaFoldDB" id="A0A0L0RZD8"/>
<feature type="compositionally biased region" description="Low complexity" evidence="1">
    <location>
        <begin position="335"/>
        <end position="351"/>
    </location>
</feature>
<organism evidence="2 3">
    <name type="scientific">Allomyces macrogynus (strain ATCC 38327)</name>
    <name type="common">Allomyces javanicus var. macrogynus</name>
    <dbReference type="NCBI Taxonomy" id="578462"/>
    <lineage>
        <taxon>Eukaryota</taxon>
        <taxon>Fungi</taxon>
        <taxon>Fungi incertae sedis</taxon>
        <taxon>Blastocladiomycota</taxon>
        <taxon>Blastocladiomycetes</taxon>
        <taxon>Blastocladiales</taxon>
        <taxon>Blastocladiaceae</taxon>
        <taxon>Allomyces</taxon>
    </lineage>
</organism>
<reference evidence="2 3" key="1">
    <citation type="submission" date="2009-11" db="EMBL/GenBank/DDBJ databases">
        <title>Annotation of Allomyces macrogynus ATCC 38327.</title>
        <authorList>
            <consortium name="The Broad Institute Genome Sequencing Platform"/>
            <person name="Russ C."/>
            <person name="Cuomo C."/>
            <person name="Burger G."/>
            <person name="Gray M.W."/>
            <person name="Holland P.W.H."/>
            <person name="King N."/>
            <person name="Lang F.B.F."/>
            <person name="Roger A.J."/>
            <person name="Ruiz-Trillo I."/>
            <person name="Young S.K."/>
            <person name="Zeng Q."/>
            <person name="Gargeya S."/>
            <person name="Fitzgerald M."/>
            <person name="Haas B."/>
            <person name="Abouelleil A."/>
            <person name="Alvarado L."/>
            <person name="Arachchi H.M."/>
            <person name="Berlin A."/>
            <person name="Chapman S.B."/>
            <person name="Gearin G."/>
            <person name="Goldberg J."/>
            <person name="Griggs A."/>
            <person name="Gujja S."/>
            <person name="Hansen M."/>
            <person name="Heiman D."/>
            <person name="Howarth C."/>
            <person name="Larimer J."/>
            <person name="Lui A."/>
            <person name="MacDonald P.J.P."/>
            <person name="McCowen C."/>
            <person name="Montmayeur A."/>
            <person name="Murphy C."/>
            <person name="Neiman D."/>
            <person name="Pearson M."/>
            <person name="Priest M."/>
            <person name="Roberts A."/>
            <person name="Saif S."/>
            <person name="Shea T."/>
            <person name="Sisk P."/>
            <person name="Stolte C."/>
            <person name="Sykes S."/>
            <person name="Wortman J."/>
            <person name="Nusbaum C."/>
            <person name="Birren B."/>
        </authorList>
    </citation>
    <scope>NUCLEOTIDE SEQUENCE [LARGE SCALE GENOMIC DNA]</scope>
    <source>
        <strain evidence="2 3">ATCC 38327</strain>
    </source>
</reference>
<keyword evidence="3" id="KW-1185">Reference proteome</keyword>
<feature type="compositionally biased region" description="Basic residues" evidence="1">
    <location>
        <begin position="323"/>
        <end position="334"/>
    </location>
</feature>
<evidence type="ECO:0000313" key="2">
    <source>
        <dbReference type="EMBL" id="KNE55429.1"/>
    </source>
</evidence>
<protein>
    <submittedName>
        <fullName evidence="2">Uncharacterized protein</fullName>
    </submittedName>
</protein>
<sequence>MMWMVHLMDPHRYIEDLVRISGDIKLLNFGFPLDKVTMFLVAHQDTLSAESWAAFVPSSHAESWTSFTKQPFILDAASQANEALTCPYCHFAQEWECGPYTEMRRGTRVLFCKACDKWMTQSTLSAWRLVQDLTLAEKGQGHVGGTLLNLAKGKIDYKLAHSVHKLLFFTHSTSITEILDARLHELDVINPWKELDLAAILHDYLQTAVEKEYSGKRKDLKRKADIVTTKILAYYQNVVTPLGFISPDLILPFEPNVEALKTKGNTKAVDQARDERELAHEEVRKWHQYTEARKMQGSDDELAEDDDDMAEESDEPAAPARSSRAKATPKRKAAASKASSTPAAKAKATPRSSRKRTTAEHDEDEHVEATTPKRPKRKGKQAAAADNDDDVTGPLTFIKDKSIGDAPRWQAATIATVEWTAVNATFKHMLAYLNGEHFNAALFNETKIPKVLRMIAQGQFRRKAVTPRARRRRNVVGARVQERARMALRRPRRA</sequence>
<dbReference type="EMBL" id="GG745329">
    <property type="protein sequence ID" value="KNE55429.1"/>
    <property type="molecule type" value="Genomic_DNA"/>
</dbReference>
<name>A0A0L0RZD8_ALLM3</name>
<evidence type="ECO:0000256" key="1">
    <source>
        <dbReference type="SAM" id="MobiDB-lite"/>
    </source>
</evidence>
<dbReference type="VEuPathDB" id="FungiDB:AMAG_17781"/>
<gene>
    <name evidence="2" type="ORF">AMAG_17781</name>
</gene>
<evidence type="ECO:0000313" key="3">
    <source>
        <dbReference type="Proteomes" id="UP000054350"/>
    </source>
</evidence>
<accession>A0A0L0RZD8</accession>
<feature type="region of interest" description="Disordered" evidence="1">
    <location>
        <begin position="289"/>
        <end position="393"/>
    </location>
</feature>